<protein>
    <submittedName>
        <fullName evidence="2">Uncharacterized protein</fullName>
    </submittedName>
</protein>
<reference evidence="2" key="1">
    <citation type="submission" date="2021-01" db="EMBL/GenBank/DDBJ databases">
        <authorList>
            <person name="Corre E."/>
            <person name="Pelletier E."/>
            <person name="Niang G."/>
            <person name="Scheremetjew M."/>
            <person name="Finn R."/>
            <person name="Kale V."/>
            <person name="Holt S."/>
            <person name="Cochrane G."/>
            <person name="Meng A."/>
            <person name="Brown T."/>
            <person name="Cohen L."/>
        </authorList>
    </citation>
    <scope>NUCLEOTIDE SEQUENCE</scope>
    <source>
        <strain evidence="2">CCMP325</strain>
    </source>
</reference>
<proteinExistence type="predicted"/>
<evidence type="ECO:0000313" key="2">
    <source>
        <dbReference type="EMBL" id="CAD8487961.1"/>
    </source>
</evidence>
<accession>A0A7S0EM77</accession>
<organism evidence="2">
    <name type="scientific">Hanusia phi</name>
    <dbReference type="NCBI Taxonomy" id="3032"/>
    <lineage>
        <taxon>Eukaryota</taxon>
        <taxon>Cryptophyceae</taxon>
        <taxon>Pyrenomonadales</taxon>
        <taxon>Geminigeraceae</taxon>
        <taxon>Hanusia</taxon>
    </lineage>
</organism>
<feature type="region of interest" description="Disordered" evidence="1">
    <location>
        <begin position="1"/>
        <end position="32"/>
    </location>
</feature>
<evidence type="ECO:0000256" key="1">
    <source>
        <dbReference type="SAM" id="MobiDB-lite"/>
    </source>
</evidence>
<feature type="compositionally biased region" description="Polar residues" evidence="1">
    <location>
        <begin position="1"/>
        <end position="11"/>
    </location>
</feature>
<gene>
    <name evidence="2" type="ORF">HPHI1048_LOCUS12565</name>
</gene>
<dbReference type="AlphaFoldDB" id="A0A7S0EM77"/>
<name>A0A7S0EM77_9CRYP</name>
<sequence>MSMSLAASQTGGRRGSTALGSTTRGSTAAGNSIQLPSTLRGYHKFISQAPSFRNVEEEVRVATPRSRERGLLLMSARMYTSSSFDNFLRSLDARRPDSKKILAVMAEIAEVGFLSCSFSVCKKLQSLSLAEVIAVSKYGHQLELPPHLQSSDFFIGLRSRCNRILHKFSSGKLPSRLEVGHELVETLMGRPNILKKFDYKLFEFLATNLRRHLSPLQKDVLICIQMLVTAVNAGHQLKIWDTSRQSSPSLHQKSGMMPLLSVFTSQGKMHSEAIDRLQSLQDIDSMVQWHDEDVERMKLLRLRNRRRMLTEFMSIIRTHVPEACKGPPTWNKRGDGKDKNLNIMKEDELLALEAAEDFNEEQEAASPEQLDNMPQEDKSVELMEMSRLSHIQRTKSSGSHLAFANMHKTPPPTAAAGINAIFNLNLDYDKLLPQVKRVKQKKARKKCIVEEIMETEFLAKPPTPVKKSVKQLFDPIEQLTQGRMTLSKDDLHMFERSRKMTKLKFREARMAQVAGRIQTARSFASSTMTA</sequence>
<feature type="compositionally biased region" description="Polar residues" evidence="1">
    <location>
        <begin position="18"/>
        <end position="32"/>
    </location>
</feature>
<dbReference type="EMBL" id="HBEO01018409">
    <property type="protein sequence ID" value="CAD8487961.1"/>
    <property type="molecule type" value="Transcribed_RNA"/>
</dbReference>